<dbReference type="PANTHER" id="PTHR33303:SF2">
    <property type="entry name" value="COA-BINDING DOMAIN-CONTAINING PROTEIN"/>
    <property type="match status" value="1"/>
</dbReference>
<sequence>MQEPNYSHEHLRSVLERTKTIATVGVSLNEVRPSFYVARYLKLKGYKVIPVNPRYAGEKAFGETVIESLAAIPSEHDPIDMVDIFRRSSEAGAVVDEAIEVLLPRGLKTIWMQIGVIDHDAAARAEAAGLTVIMNRCPKIEYQRLWGELSWGGFNSGVLSSRLR</sequence>
<dbReference type="PANTHER" id="PTHR33303">
    <property type="entry name" value="CYTOPLASMIC PROTEIN-RELATED"/>
    <property type="match status" value="1"/>
</dbReference>
<protein>
    <submittedName>
        <fullName evidence="2">CoA-binding protein</fullName>
    </submittedName>
</protein>
<evidence type="ECO:0000313" key="2">
    <source>
        <dbReference type="EMBL" id="MBK0399730.1"/>
    </source>
</evidence>
<dbReference type="InterPro" id="IPR036291">
    <property type="entry name" value="NAD(P)-bd_dom_sf"/>
</dbReference>
<dbReference type="InterPro" id="IPR003781">
    <property type="entry name" value="CoA-bd"/>
</dbReference>
<name>A0A8J7M7N7_9RHOB</name>
<comment type="caution">
    <text evidence="2">The sequence shown here is derived from an EMBL/GenBank/DDBJ whole genome shotgun (WGS) entry which is preliminary data.</text>
</comment>
<dbReference type="SUPFAM" id="SSF51735">
    <property type="entry name" value="NAD(P)-binding Rossmann-fold domains"/>
    <property type="match status" value="1"/>
</dbReference>
<evidence type="ECO:0000313" key="3">
    <source>
        <dbReference type="Proteomes" id="UP000655420"/>
    </source>
</evidence>
<accession>A0A8J7M7N7</accession>
<dbReference type="Proteomes" id="UP000655420">
    <property type="component" value="Unassembled WGS sequence"/>
</dbReference>
<evidence type="ECO:0000259" key="1">
    <source>
        <dbReference type="SMART" id="SM00881"/>
    </source>
</evidence>
<dbReference type="RefSeq" id="WP_200609923.1">
    <property type="nucleotide sequence ID" value="NZ_JAEHHL010000006.1"/>
</dbReference>
<dbReference type="AlphaFoldDB" id="A0A8J7M7N7"/>
<proteinExistence type="predicted"/>
<dbReference type="EMBL" id="JAEHHL010000006">
    <property type="protein sequence ID" value="MBK0399730.1"/>
    <property type="molecule type" value="Genomic_DNA"/>
</dbReference>
<keyword evidence="3" id="KW-1185">Reference proteome</keyword>
<organism evidence="2 3">
    <name type="scientific">Thermohalobaculum xanthum</name>
    <dbReference type="NCBI Taxonomy" id="2753746"/>
    <lineage>
        <taxon>Bacteria</taxon>
        <taxon>Pseudomonadati</taxon>
        <taxon>Pseudomonadota</taxon>
        <taxon>Alphaproteobacteria</taxon>
        <taxon>Rhodobacterales</taxon>
        <taxon>Paracoccaceae</taxon>
        <taxon>Thermohalobaculum</taxon>
    </lineage>
</organism>
<reference evidence="2" key="1">
    <citation type="submission" date="2020-12" db="EMBL/GenBank/DDBJ databases">
        <title>Bacterial taxonomy.</title>
        <authorList>
            <person name="Pan X."/>
        </authorList>
    </citation>
    <scope>NUCLEOTIDE SEQUENCE</scope>
    <source>
        <strain evidence="2">M0105</strain>
    </source>
</reference>
<dbReference type="Gene3D" id="3.40.50.720">
    <property type="entry name" value="NAD(P)-binding Rossmann-like Domain"/>
    <property type="match status" value="1"/>
</dbReference>
<dbReference type="SMART" id="SM00881">
    <property type="entry name" value="CoA_binding"/>
    <property type="match status" value="1"/>
</dbReference>
<feature type="domain" description="CoA-binding" evidence="1">
    <location>
        <begin position="15"/>
        <end position="116"/>
    </location>
</feature>
<dbReference type="Pfam" id="PF13380">
    <property type="entry name" value="CoA_binding_2"/>
    <property type="match status" value="1"/>
</dbReference>
<gene>
    <name evidence="2" type="ORF">H0I76_11055</name>
</gene>